<dbReference type="PANTHER" id="PTHR24123:SF33">
    <property type="entry name" value="PROTEIN HOS4"/>
    <property type="match status" value="1"/>
</dbReference>
<dbReference type="PRINTS" id="PR01415">
    <property type="entry name" value="ANKYRIN"/>
</dbReference>
<evidence type="ECO:0000256" key="1">
    <source>
        <dbReference type="ARBA" id="ARBA00022737"/>
    </source>
</evidence>
<keyword evidence="1" id="KW-0677">Repeat</keyword>
<dbReference type="CDD" id="cd21037">
    <property type="entry name" value="MLKL_NTD"/>
    <property type="match status" value="1"/>
</dbReference>
<dbReference type="Pfam" id="PF00023">
    <property type="entry name" value="Ank"/>
    <property type="match status" value="3"/>
</dbReference>
<protein>
    <submittedName>
        <fullName evidence="6">Ankyrin repeat-containing domain protein</fullName>
    </submittedName>
</protein>
<dbReference type="SUPFAM" id="SSF48403">
    <property type="entry name" value="Ankyrin repeat"/>
    <property type="match status" value="2"/>
</dbReference>
<proteinExistence type="predicted"/>
<feature type="repeat" description="ANK" evidence="3">
    <location>
        <begin position="909"/>
        <end position="941"/>
    </location>
</feature>
<name>A0AAD7GL62_MYCRO</name>
<dbReference type="Proteomes" id="UP001221757">
    <property type="component" value="Unassembled WGS sequence"/>
</dbReference>
<keyword evidence="2 3" id="KW-0040">ANK repeat</keyword>
<feature type="repeat" description="ANK" evidence="3">
    <location>
        <begin position="1123"/>
        <end position="1155"/>
    </location>
</feature>
<accession>A0AAD7GL62</accession>
<dbReference type="SMART" id="SM00248">
    <property type="entry name" value="ANK"/>
    <property type="match status" value="12"/>
</dbReference>
<reference evidence="6" key="1">
    <citation type="submission" date="2023-03" db="EMBL/GenBank/DDBJ databases">
        <title>Massive genome expansion in bonnet fungi (Mycena s.s.) driven by repeated elements and novel gene families across ecological guilds.</title>
        <authorList>
            <consortium name="Lawrence Berkeley National Laboratory"/>
            <person name="Harder C.B."/>
            <person name="Miyauchi S."/>
            <person name="Viragh M."/>
            <person name="Kuo A."/>
            <person name="Thoen E."/>
            <person name="Andreopoulos B."/>
            <person name="Lu D."/>
            <person name="Skrede I."/>
            <person name="Drula E."/>
            <person name="Henrissat B."/>
            <person name="Morin E."/>
            <person name="Kohler A."/>
            <person name="Barry K."/>
            <person name="LaButti K."/>
            <person name="Morin E."/>
            <person name="Salamov A."/>
            <person name="Lipzen A."/>
            <person name="Mereny Z."/>
            <person name="Hegedus B."/>
            <person name="Baldrian P."/>
            <person name="Stursova M."/>
            <person name="Weitz H."/>
            <person name="Taylor A."/>
            <person name="Grigoriev I.V."/>
            <person name="Nagy L.G."/>
            <person name="Martin F."/>
            <person name="Kauserud H."/>
        </authorList>
    </citation>
    <scope>NUCLEOTIDE SEQUENCE</scope>
    <source>
        <strain evidence="6">CBHHK067</strain>
    </source>
</reference>
<feature type="repeat" description="ANK" evidence="3">
    <location>
        <begin position="860"/>
        <end position="886"/>
    </location>
</feature>
<feature type="region of interest" description="Disordered" evidence="4">
    <location>
        <begin position="1"/>
        <end position="100"/>
    </location>
</feature>
<comment type="caution">
    <text evidence="6">The sequence shown here is derived from an EMBL/GenBank/DDBJ whole genome shotgun (WGS) entry which is preliminary data.</text>
</comment>
<dbReference type="Pfam" id="PF24883">
    <property type="entry name" value="NPHP3_N"/>
    <property type="match status" value="1"/>
</dbReference>
<feature type="repeat" description="ANK" evidence="3">
    <location>
        <begin position="1156"/>
        <end position="1188"/>
    </location>
</feature>
<feature type="repeat" description="ANK" evidence="3">
    <location>
        <begin position="991"/>
        <end position="1023"/>
    </location>
</feature>
<gene>
    <name evidence="6" type="ORF">B0H17DRAFT_1200083</name>
</gene>
<dbReference type="EMBL" id="JARKIE010000048">
    <property type="protein sequence ID" value="KAJ7693014.1"/>
    <property type="molecule type" value="Genomic_DNA"/>
</dbReference>
<feature type="repeat" description="ANK" evidence="3">
    <location>
        <begin position="1090"/>
        <end position="1122"/>
    </location>
</feature>
<dbReference type="InterPro" id="IPR059179">
    <property type="entry name" value="MLKL-like_MCAfunc"/>
</dbReference>
<dbReference type="InterPro" id="IPR056884">
    <property type="entry name" value="NPHP3-like_N"/>
</dbReference>
<dbReference type="InterPro" id="IPR036770">
    <property type="entry name" value="Ankyrin_rpt-contain_sf"/>
</dbReference>
<feature type="repeat" description="ANK" evidence="3">
    <location>
        <begin position="835"/>
        <end position="859"/>
    </location>
</feature>
<evidence type="ECO:0000256" key="3">
    <source>
        <dbReference type="PROSITE-ProRule" id="PRU00023"/>
    </source>
</evidence>
<dbReference type="AlphaFoldDB" id="A0AAD7GL62"/>
<keyword evidence="7" id="KW-1185">Reference proteome</keyword>
<dbReference type="InterPro" id="IPR002110">
    <property type="entry name" value="Ankyrin_rpt"/>
</dbReference>
<feature type="region of interest" description="Disordered" evidence="4">
    <location>
        <begin position="616"/>
        <end position="651"/>
    </location>
</feature>
<dbReference type="PROSITE" id="PS50297">
    <property type="entry name" value="ANK_REP_REGION"/>
    <property type="match status" value="10"/>
</dbReference>
<dbReference type="PROSITE" id="PS50088">
    <property type="entry name" value="ANK_REPEAT"/>
    <property type="match status" value="11"/>
</dbReference>
<evidence type="ECO:0000256" key="2">
    <source>
        <dbReference type="ARBA" id="ARBA00023043"/>
    </source>
</evidence>
<dbReference type="Gene3D" id="1.25.40.20">
    <property type="entry name" value="Ankyrin repeat-containing domain"/>
    <property type="match status" value="4"/>
</dbReference>
<evidence type="ECO:0000313" key="7">
    <source>
        <dbReference type="Proteomes" id="UP001221757"/>
    </source>
</evidence>
<feature type="repeat" description="ANK" evidence="3">
    <location>
        <begin position="775"/>
        <end position="807"/>
    </location>
</feature>
<dbReference type="Pfam" id="PF12796">
    <property type="entry name" value="Ank_2"/>
    <property type="match status" value="4"/>
</dbReference>
<feature type="repeat" description="ANK" evidence="3">
    <location>
        <begin position="942"/>
        <end position="968"/>
    </location>
</feature>
<feature type="domain" description="Nephrocystin 3-like N-terminal" evidence="5">
    <location>
        <begin position="345"/>
        <end position="441"/>
    </location>
</feature>
<dbReference type="PANTHER" id="PTHR24123">
    <property type="entry name" value="ANKYRIN REPEAT-CONTAINING"/>
    <property type="match status" value="1"/>
</dbReference>
<feature type="repeat" description="ANK" evidence="3">
    <location>
        <begin position="1024"/>
        <end position="1056"/>
    </location>
</feature>
<organism evidence="6 7">
    <name type="scientific">Mycena rosella</name>
    <name type="common">Pink bonnet</name>
    <name type="synonym">Agaricus rosellus</name>
    <dbReference type="NCBI Taxonomy" id="1033263"/>
    <lineage>
        <taxon>Eukaryota</taxon>
        <taxon>Fungi</taxon>
        <taxon>Dikarya</taxon>
        <taxon>Basidiomycota</taxon>
        <taxon>Agaricomycotina</taxon>
        <taxon>Agaricomycetes</taxon>
        <taxon>Agaricomycetidae</taxon>
        <taxon>Agaricales</taxon>
        <taxon>Marasmiineae</taxon>
        <taxon>Mycenaceae</taxon>
        <taxon>Mycena</taxon>
    </lineage>
</organism>
<sequence length="1220" mass="135275">MKALRRFASARRATDTADPAVPSDSQVSLHPEPRGQITGFRERLRSGKKRSSARHPGTPSPPHTPTPESQPGITDIRTDPSGQLDSKPPADDFPVADREASNRTESVVNIIVNNLAQAAEICEKIANVIDKAPLIAPLAALVSTILKTCKEIKDTYEHRNNLFKRIERIALDLHGTIMRMETTQYTDDSTGRLKADIEEYVGLFKKASALLSDFDTQGKLKTTVNHKDWESKLAALDRELDSFAGQFNTKRGTDIQIGQSAIRKKVDEVQVLALGKKLQEWLQSPPDMGLKHHATQQLHHEGTGTWFFDSPQFTEWRKNPGCYGLKDNLVPERASTVIEKLLASKDETQLVETMLRSIILQLSKQSPQPYSTLDQQYENRKGVTPIYDNLRDVLDKLLSELGPTYIVLDALDECKEPDRLIDFISTLQNRTTSPLHLLFTSQSRTDFTVAFRALTHVLLESATTREDIIRFVDSELRSTKLKHWKNHIPKITVTIVEKSNGMFRLAACLLIELSRRKFDQTPDIILAKLPGDLFAIYGRFLERFEVDDFHHIERVLRWILFSARPVTLLELEDILAFDFHPHEHVFDPNKRGDYANTACELLEGLVTLDRVPSTESFEELSTVDSTESGEGLSTVDRPDSETPPLMDNETKGPSQVVTLAHASVADYLMSSAFTKQYKCDLSTGPSHTFIAQTCIGYLLHFADNPLNETTFSDYPLSLYAAEYWSHHLRLCHDREILLSSTMRLLESGSTQFFALNHLYDIDKWWITGNPDWHRQGPSPLYMCSNIGYTEGVRFLLDKGAAVDDTDNEKGYPTPLQIASEEGYKEIVRLLLEKEASERGHTEIVHLLLEKGANVEIAKGFRGTALQQASDGGHMEIVRLLLEKGADGHTEIVRLLLEKGADIETAKGFRGTTALQEASERGYTEIVCLLLENGANIENTGSFGGTALQMASGEGHMETVCLLLEKGANRGHTEIVRLLLEKGTDIENAGRFGGTPLQHASERGHTEIVRLLLEKGANVESDETFKGTALQIASGGGRTEIVRLLLEKGTDVENAGRFGGTPLQQASERGHTEIVRLLLEKGANVESDETFKGTALQMASSGGRTEIVNLLLEKGAHIENTGSIGGTALQGASVGGHTEIVRLLLEKGADVERAEGWDVTPLQFASNGGHTEIIDLLLEKGADVNARAGRYGSALDAALEEDHLDVIRLLRENGAKEGYEL</sequence>
<feature type="repeat" description="ANK" evidence="3">
    <location>
        <begin position="1057"/>
        <end position="1089"/>
    </location>
</feature>
<evidence type="ECO:0000256" key="4">
    <source>
        <dbReference type="SAM" id="MobiDB-lite"/>
    </source>
</evidence>
<dbReference type="InterPro" id="IPR051165">
    <property type="entry name" value="Multifunctional_ANK_Repeat"/>
</dbReference>
<evidence type="ECO:0000259" key="5">
    <source>
        <dbReference type="Pfam" id="PF24883"/>
    </source>
</evidence>
<evidence type="ECO:0000313" key="6">
    <source>
        <dbReference type="EMBL" id="KAJ7693014.1"/>
    </source>
</evidence>